<evidence type="ECO:0000313" key="3">
    <source>
        <dbReference type="Proteomes" id="UP000236654"/>
    </source>
</evidence>
<evidence type="ECO:0000256" key="1">
    <source>
        <dbReference type="SAM" id="SignalP"/>
    </source>
</evidence>
<sequence length="117" mass="13465">MKKLITICILAFAITTAQSQTVNDVPLNEIDVEYIQIVGTSKLFKNEVTIQIDFGQENKFFRDNTRVKDENGKLLSFNSMIDALNFMSHNGYEFVQAYALTIGNQNVYHYLMRKSED</sequence>
<dbReference type="EMBL" id="PJNI01000010">
    <property type="protein sequence ID" value="PKR80451.1"/>
    <property type="molecule type" value="Genomic_DNA"/>
</dbReference>
<protein>
    <submittedName>
        <fullName evidence="2">Uncharacterized protein</fullName>
    </submittedName>
</protein>
<dbReference type="RefSeq" id="WP_101334844.1">
    <property type="nucleotide sequence ID" value="NZ_PJNI01000010.1"/>
</dbReference>
<keyword evidence="3" id="KW-1185">Reference proteome</keyword>
<name>A0A2I0R1I9_9FLAO</name>
<keyword evidence="1" id="KW-0732">Signal</keyword>
<reference evidence="2 3" key="1">
    <citation type="submission" date="2017-12" db="EMBL/GenBank/DDBJ databases">
        <title>The draft genome sequence of Brumimicrobium saltpan LHR20.</title>
        <authorList>
            <person name="Do Z.-J."/>
            <person name="Luo H.-R."/>
        </authorList>
    </citation>
    <scope>NUCLEOTIDE SEQUENCE [LARGE SCALE GENOMIC DNA]</scope>
    <source>
        <strain evidence="2 3">LHR20</strain>
    </source>
</reference>
<organism evidence="2 3">
    <name type="scientific">Brumimicrobium salinarum</name>
    <dbReference type="NCBI Taxonomy" id="2058658"/>
    <lineage>
        <taxon>Bacteria</taxon>
        <taxon>Pseudomonadati</taxon>
        <taxon>Bacteroidota</taxon>
        <taxon>Flavobacteriia</taxon>
        <taxon>Flavobacteriales</taxon>
        <taxon>Crocinitomicaceae</taxon>
        <taxon>Brumimicrobium</taxon>
    </lineage>
</organism>
<accession>A0A2I0R1I9</accession>
<comment type="caution">
    <text evidence="2">The sequence shown here is derived from an EMBL/GenBank/DDBJ whole genome shotgun (WGS) entry which is preliminary data.</text>
</comment>
<evidence type="ECO:0000313" key="2">
    <source>
        <dbReference type="EMBL" id="PKR80451.1"/>
    </source>
</evidence>
<dbReference type="OrthoDB" id="5873496at2"/>
<dbReference type="Proteomes" id="UP000236654">
    <property type="component" value="Unassembled WGS sequence"/>
</dbReference>
<proteinExistence type="predicted"/>
<feature type="chain" id="PRO_5014133467" evidence="1">
    <location>
        <begin position="20"/>
        <end position="117"/>
    </location>
</feature>
<gene>
    <name evidence="2" type="ORF">CW751_09875</name>
</gene>
<feature type="signal peptide" evidence="1">
    <location>
        <begin position="1"/>
        <end position="19"/>
    </location>
</feature>
<dbReference type="AlphaFoldDB" id="A0A2I0R1I9"/>